<reference evidence="2" key="1">
    <citation type="journal article" date="2023" name="Mol. Phylogenet. Evol.">
        <title>Genome-scale phylogeny and comparative genomics of the fungal order Sordariales.</title>
        <authorList>
            <person name="Hensen N."/>
            <person name="Bonometti L."/>
            <person name="Westerberg I."/>
            <person name="Brannstrom I.O."/>
            <person name="Guillou S."/>
            <person name="Cros-Aarteil S."/>
            <person name="Calhoun S."/>
            <person name="Haridas S."/>
            <person name="Kuo A."/>
            <person name="Mondo S."/>
            <person name="Pangilinan J."/>
            <person name="Riley R."/>
            <person name="LaButti K."/>
            <person name="Andreopoulos B."/>
            <person name="Lipzen A."/>
            <person name="Chen C."/>
            <person name="Yan M."/>
            <person name="Daum C."/>
            <person name="Ng V."/>
            <person name="Clum A."/>
            <person name="Steindorff A."/>
            <person name="Ohm R.A."/>
            <person name="Martin F."/>
            <person name="Silar P."/>
            <person name="Natvig D.O."/>
            <person name="Lalanne C."/>
            <person name="Gautier V."/>
            <person name="Ament-Velasquez S.L."/>
            <person name="Kruys A."/>
            <person name="Hutchinson M.I."/>
            <person name="Powell A.J."/>
            <person name="Barry K."/>
            <person name="Miller A.N."/>
            <person name="Grigoriev I.V."/>
            <person name="Debuchy R."/>
            <person name="Gladieux P."/>
            <person name="Hiltunen Thoren M."/>
            <person name="Johannesson H."/>
        </authorList>
    </citation>
    <scope>NUCLEOTIDE SEQUENCE</scope>
    <source>
        <strain evidence="2">CBS 118394</strain>
    </source>
</reference>
<sequence>MSPPLPIPSKAALRALRGLVFGTSCTLALITEDRRRRINQALTVLENGEKVKSARSYRAGGGLAEASVHSLEEEIVFDPSLGRWTFRHSKEQFRSPASPAGTATERRSRRNSRTISIGQLVLEPDNQNQSGSSSDEHVENAQFPSRQTPPPETSDPCARLLSGGTPSPDNDSVSRHVDNVSLSVPSHRPASQPSFRIQPLTKPSINASALPGHADVRAPWESTKYPAAFDKYRFPKNNEVFIMVREACLSKSPEQLDHALRCMLSISEAKTLPDNDRKSWIEASALLCRTCQELGRLDDAVEILDRVLARGVLDEEDYMAHGPLLLIDSLLTRKPKKCSNSEEGESFLLDTCVRLFLPQFKEKPKRFNQEAFNLGRKLLEIFLSVEVDRLKYVVDLYWRCLSVGEENNYALTTWIIEELQARGGAQIAVRIFVKVYHKLSPSAEAITKTGDIIVKCVEEGHNYKPREVLISLMRLCSGTTRLRNEWVIRLLLSHWNHHHDLIKTEELFNAAIAAGLSTMSTAAVYRIMVEIALEAHDQTKADFYVQEGSARNPRFATEPALLGKFARFRARAGDWQGAQRAFESMKVTGERESKACGDAFVPVLKEYTQHHTTYESHEFARFYIDELKVPITPYLVSLMAKQYASIRDVEALVRWLEYCTAAGFQFDAGFCNAILSFCRREKMPFGKLRKLFRTLKKFDPDCVNSCTERIMVNAAISAGMAGGRLHGRVLSLKVDLARLPRKRCASAKDIQLSMKKWMAGGRPDMALSIYKRASYLGLPFSQLGLRLAVRAQLKMKRHSRLRYSKAWHLVRSAQKNGHATDEVVSYLINDQLSTLCLPKGAEFHALQEELGLLARKNIAVTSFQYNHAALVCLRASQFQGAIWLAKKAAETMQGGECYNLTNFRILLESYVALLDVEGLRSSLETMLASDYMEEEVCKRTLKKARNRLKKDERDSASKAATWMVLQAGYDEVKKARALRRDRRSALESAALRITGQAVVDASLSLGDHRPRIRDDELPDDEVDERLIAAEFKEVEKELYFKQTFLAKSGVVEAWSG</sequence>
<organism evidence="2 3">
    <name type="scientific">Apodospora peruviana</name>
    <dbReference type="NCBI Taxonomy" id="516989"/>
    <lineage>
        <taxon>Eukaryota</taxon>
        <taxon>Fungi</taxon>
        <taxon>Dikarya</taxon>
        <taxon>Ascomycota</taxon>
        <taxon>Pezizomycotina</taxon>
        <taxon>Sordariomycetes</taxon>
        <taxon>Sordariomycetidae</taxon>
        <taxon>Sordariales</taxon>
        <taxon>Lasiosphaeriaceae</taxon>
        <taxon>Apodospora</taxon>
    </lineage>
</organism>
<evidence type="ECO:0000256" key="1">
    <source>
        <dbReference type="SAM" id="MobiDB-lite"/>
    </source>
</evidence>
<name>A0AAE0I586_9PEZI</name>
<keyword evidence="3" id="KW-1185">Reference proteome</keyword>
<dbReference type="Proteomes" id="UP001283341">
    <property type="component" value="Unassembled WGS sequence"/>
</dbReference>
<dbReference type="EMBL" id="JAUEDM010000004">
    <property type="protein sequence ID" value="KAK3318417.1"/>
    <property type="molecule type" value="Genomic_DNA"/>
</dbReference>
<gene>
    <name evidence="2" type="ORF">B0H66DRAFT_557197</name>
</gene>
<reference evidence="2" key="2">
    <citation type="submission" date="2023-06" db="EMBL/GenBank/DDBJ databases">
        <authorList>
            <consortium name="Lawrence Berkeley National Laboratory"/>
            <person name="Haridas S."/>
            <person name="Hensen N."/>
            <person name="Bonometti L."/>
            <person name="Westerberg I."/>
            <person name="Brannstrom I.O."/>
            <person name="Guillou S."/>
            <person name="Cros-Aarteil S."/>
            <person name="Calhoun S."/>
            <person name="Kuo A."/>
            <person name="Mondo S."/>
            <person name="Pangilinan J."/>
            <person name="Riley R."/>
            <person name="Labutti K."/>
            <person name="Andreopoulos B."/>
            <person name="Lipzen A."/>
            <person name="Chen C."/>
            <person name="Yanf M."/>
            <person name="Daum C."/>
            <person name="Ng V."/>
            <person name="Clum A."/>
            <person name="Steindorff A."/>
            <person name="Ohm R."/>
            <person name="Martin F."/>
            <person name="Silar P."/>
            <person name="Natvig D."/>
            <person name="Lalanne C."/>
            <person name="Gautier V."/>
            <person name="Ament-Velasquez S.L."/>
            <person name="Kruys A."/>
            <person name="Hutchinson M.I."/>
            <person name="Powell A.J."/>
            <person name="Barry K."/>
            <person name="Miller A.N."/>
            <person name="Grigoriev I.V."/>
            <person name="Debuchy R."/>
            <person name="Gladieux P."/>
            <person name="Thoren M.H."/>
            <person name="Johannesson H."/>
        </authorList>
    </citation>
    <scope>NUCLEOTIDE SEQUENCE</scope>
    <source>
        <strain evidence="2">CBS 118394</strain>
    </source>
</reference>
<comment type="caution">
    <text evidence="2">The sequence shown here is derived from an EMBL/GenBank/DDBJ whole genome shotgun (WGS) entry which is preliminary data.</text>
</comment>
<dbReference type="AlphaFoldDB" id="A0AAE0I586"/>
<accession>A0AAE0I586</accession>
<proteinExistence type="predicted"/>
<evidence type="ECO:0000313" key="2">
    <source>
        <dbReference type="EMBL" id="KAK3318417.1"/>
    </source>
</evidence>
<evidence type="ECO:0008006" key="4">
    <source>
        <dbReference type="Google" id="ProtNLM"/>
    </source>
</evidence>
<evidence type="ECO:0000313" key="3">
    <source>
        <dbReference type="Proteomes" id="UP001283341"/>
    </source>
</evidence>
<feature type="region of interest" description="Disordered" evidence="1">
    <location>
        <begin position="88"/>
        <end position="176"/>
    </location>
</feature>
<protein>
    <recommendedName>
        <fullName evidence="4">Pentatricopeptide repeat protein</fullName>
    </recommendedName>
</protein>